<dbReference type="GO" id="GO:0055085">
    <property type="term" value="P:transmembrane transport"/>
    <property type="evidence" value="ECO:0007669"/>
    <property type="project" value="InterPro"/>
</dbReference>
<dbReference type="HOGENOM" id="CLU_016047_1_2_0"/>
<dbReference type="STRING" id="1499967.U27_04253"/>
<feature type="transmembrane region" description="Helical" evidence="7">
    <location>
        <begin position="137"/>
        <end position="160"/>
    </location>
</feature>
<gene>
    <name evidence="9" type="ORF">U27_04253</name>
</gene>
<evidence type="ECO:0000256" key="4">
    <source>
        <dbReference type="ARBA" id="ARBA00022692"/>
    </source>
</evidence>
<comment type="subcellular location">
    <subcellularLocation>
        <location evidence="1 7">Cell membrane</location>
        <topology evidence="1 7">Multi-pass membrane protein</topology>
    </subcellularLocation>
</comment>
<dbReference type="SUPFAM" id="SSF161098">
    <property type="entry name" value="MetI-like"/>
    <property type="match status" value="1"/>
</dbReference>
<evidence type="ECO:0000259" key="8">
    <source>
        <dbReference type="PROSITE" id="PS50928"/>
    </source>
</evidence>
<feature type="transmembrane region" description="Helical" evidence="7">
    <location>
        <begin position="68"/>
        <end position="97"/>
    </location>
</feature>
<dbReference type="eggNOG" id="COG0395">
    <property type="taxonomic scope" value="Bacteria"/>
</dbReference>
<comment type="similarity">
    <text evidence="7">Belongs to the binding-protein-dependent transport system permease family.</text>
</comment>
<proteinExistence type="inferred from homology"/>
<name>A0A081BY83_VECG1</name>
<evidence type="ECO:0000313" key="9">
    <source>
        <dbReference type="EMBL" id="GAK57288.1"/>
    </source>
</evidence>
<dbReference type="InterPro" id="IPR035906">
    <property type="entry name" value="MetI-like_sf"/>
</dbReference>
<evidence type="ECO:0000256" key="7">
    <source>
        <dbReference type="RuleBase" id="RU363032"/>
    </source>
</evidence>
<feature type="transmembrane region" description="Helical" evidence="7">
    <location>
        <begin position="9"/>
        <end position="31"/>
    </location>
</feature>
<feature type="transmembrane region" description="Helical" evidence="7">
    <location>
        <begin position="104"/>
        <end position="125"/>
    </location>
</feature>
<feature type="transmembrane region" description="Helical" evidence="7">
    <location>
        <begin position="181"/>
        <end position="203"/>
    </location>
</feature>
<dbReference type="PANTHER" id="PTHR43744">
    <property type="entry name" value="ABC TRANSPORTER PERMEASE PROTEIN MG189-RELATED-RELATED"/>
    <property type="match status" value="1"/>
</dbReference>
<dbReference type="GO" id="GO:0005886">
    <property type="term" value="C:plasma membrane"/>
    <property type="evidence" value="ECO:0007669"/>
    <property type="project" value="UniProtKB-SubCell"/>
</dbReference>
<keyword evidence="10" id="KW-1185">Reference proteome</keyword>
<dbReference type="PANTHER" id="PTHR43744:SF8">
    <property type="entry name" value="SN-GLYCEROL-3-PHOSPHATE TRANSPORT SYSTEM PERMEASE PROTEIN UGPE"/>
    <property type="match status" value="1"/>
</dbReference>
<evidence type="ECO:0000256" key="6">
    <source>
        <dbReference type="ARBA" id="ARBA00023136"/>
    </source>
</evidence>
<dbReference type="PROSITE" id="PS50928">
    <property type="entry name" value="ABC_TM1"/>
    <property type="match status" value="1"/>
</dbReference>
<evidence type="ECO:0000256" key="2">
    <source>
        <dbReference type="ARBA" id="ARBA00022448"/>
    </source>
</evidence>
<evidence type="ECO:0000256" key="5">
    <source>
        <dbReference type="ARBA" id="ARBA00022989"/>
    </source>
</evidence>
<dbReference type="AlphaFoldDB" id="A0A081BY83"/>
<evidence type="ECO:0000313" key="10">
    <source>
        <dbReference type="Proteomes" id="UP000030661"/>
    </source>
</evidence>
<organism evidence="9">
    <name type="scientific">Vecturithrix granuli</name>
    <dbReference type="NCBI Taxonomy" id="1499967"/>
    <lineage>
        <taxon>Bacteria</taxon>
        <taxon>Candidatus Moduliflexota</taxon>
        <taxon>Candidatus Vecturitrichia</taxon>
        <taxon>Candidatus Vecturitrichales</taxon>
        <taxon>Candidatus Vecturitrichaceae</taxon>
        <taxon>Candidatus Vecturithrix</taxon>
    </lineage>
</organism>
<dbReference type="Proteomes" id="UP000030661">
    <property type="component" value="Unassembled WGS sequence"/>
</dbReference>
<reference evidence="9" key="1">
    <citation type="journal article" date="2015" name="PeerJ">
        <title>First genomic representation of candidate bacterial phylum KSB3 points to enhanced environmental sensing as a trigger of wastewater bulking.</title>
        <authorList>
            <person name="Sekiguchi Y."/>
            <person name="Ohashi A."/>
            <person name="Parks D.H."/>
            <person name="Yamauchi T."/>
            <person name="Tyson G.W."/>
            <person name="Hugenholtz P."/>
        </authorList>
    </citation>
    <scope>NUCLEOTIDE SEQUENCE [LARGE SCALE GENOMIC DNA]</scope>
</reference>
<keyword evidence="6 7" id="KW-0472">Membrane</keyword>
<dbReference type="EMBL" id="DF820465">
    <property type="protein sequence ID" value="GAK57288.1"/>
    <property type="molecule type" value="Genomic_DNA"/>
</dbReference>
<protein>
    <submittedName>
        <fullName evidence="9">Binding-protein-dependent transport systems inner membrane component</fullName>
    </submittedName>
</protein>
<accession>A0A081BY83</accession>
<dbReference type="CDD" id="cd06261">
    <property type="entry name" value="TM_PBP2"/>
    <property type="match status" value="1"/>
</dbReference>
<dbReference type="Pfam" id="PF00528">
    <property type="entry name" value="BPD_transp_1"/>
    <property type="match status" value="1"/>
</dbReference>
<dbReference type="Gene3D" id="1.10.3720.10">
    <property type="entry name" value="MetI-like"/>
    <property type="match status" value="1"/>
</dbReference>
<keyword evidence="2 7" id="KW-0813">Transport</keyword>
<keyword evidence="3" id="KW-1003">Cell membrane</keyword>
<feature type="transmembrane region" description="Helical" evidence="7">
    <location>
        <begin position="239"/>
        <end position="260"/>
    </location>
</feature>
<keyword evidence="5 7" id="KW-1133">Transmembrane helix</keyword>
<feature type="domain" description="ABC transmembrane type-1" evidence="8">
    <location>
        <begin position="69"/>
        <end position="260"/>
    </location>
</feature>
<evidence type="ECO:0000256" key="3">
    <source>
        <dbReference type="ARBA" id="ARBA00022475"/>
    </source>
</evidence>
<dbReference type="InterPro" id="IPR000515">
    <property type="entry name" value="MetI-like"/>
</dbReference>
<sequence>MTKRTIQRLIFYAVIVVYVITILYPIFLMVITSLKPTKEIFQNPFGLPGALYVQNYTELVTRSNYGRYFLNSVIVVVVSLALIVMLSSPAAFVFAGYQFRGTNLLYLFFIAGLIIPIRLGTISLLKMFVALGLNDHLAALILINVAVGIPLGVFILTDFIKMIPQELYNSARIDGCSEPNIFLRIVLPLLKPAIAALAIVSFIPIWNDFWFPLILIKSDAMKTIPLATALLFGQYQTNFGLVFAALSMASLPIVAFYLLFSKFFTKGLLQGAIKG</sequence>
<evidence type="ECO:0000256" key="1">
    <source>
        <dbReference type="ARBA" id="ARBA00004651"/>
    </source>
</evidence>
<keyword evidence="4 7" id="KW-0812">Transmembrane</keyword>